<dbReference type="Pfam" id="PF00010">
    <property type="entry name" value="HLH"/>
    <property type="match status" value="1"/>
</dbReference>
<keyword evidence="4" id="KW-0804">Transcription</keyword>
<feature type="domain" description="BHLH" evidence="7">
    <location>
        <begin position="21"/>
        <end position="73"/>
    </location>
</feature>
<keyword evidence="5" id="KW-0539">Nucleus</keyword>
<dbReference type="Ensembl" id="ENSGMOT00000072743.1">
    <property type="protein sequence ID" value="ENSGMOP00000068304.1"/>
    <property type="gene ID" value="ENSGMOG00000029003.1"/>
</dbReference>
<accession>A0A8C5D6P6</accession>
<dbReference type="Proteomes" id="UP000694546">
    <property type="component" value="Chromosome 21"/>
</dbReference>
<keyword evidence="9" id="KW-1185">Reference proteome</keyword>
<evidence type="ECO:0000256" key="4">
    <source>
        <dbReference type="ARBA" id="ARBA00023163"/>
    </source>
</evidence>
<dbReference type="SMART" id="SM00353">
    <property type="entry name" value="HLH"/>
    <property type="match status" value="1"/>
</dbReference>
<keyword evidence="3" id="KW-0805">Transcription regulation</keyword>
<organism evidence="8 9">
    <name type="scientific">Gadus morhua</name>
    <name type="common">Atlantic cod</name>
    <dbReference type="NCBI Taxonomy" id="8049"/>
    <lineage>
        <taxon>Eukaryota</taxon>
        <taxon>Metazoa</taxon>
        <taxon>Chordata</taxon>
        <taxon>Craniata</taxon>
        <taxon>Vertebrata</taxon>
        <taxon>Euteleostomi</taxon>
        <taxon>Actinopterygii</taxon>
        <taxon>Neopterygii</taxon>
        <taxon>Teleostei</taxon>
        <taxon>Neoteleostei</taxon>
        <taxon>Acanthomorphata</taxon>
        <taxon>Zeiogadaria</taxon>
        <taxon>Gadariae</taxon>
        <taxon>Gadiformes</taxon>
        <taxon>Gadoidei</taxon>
        <taxon>Gadidae</taxon>
        <taxon>Gadus</taxon>
    </lineage>
</organism>
<feature type="region of interest" description="Disordered" evidence="6">
    <location>
        <begin position="1"/>
        <end position="31"/>
    </location>
</feature>
<dbReference type="PROSITE" id="PS50888">
    <property type="entry name" value="BHLH"/>
    <property type="match status" value="1"/>
</dbReference>
<dbReference type="GeneTree" id="ENSGT00940000177938"/>
<dbReference type="GO" id="GO:0000122">
    <property type="term" value="P:negative regulation of transcription by RNA polymerase II"/>
    <property type="evidence" value="ECO:0007669"/>
    <property type="project" value="InterPro"/>
</dbReference>
<evidence type="ECO:0000256" key="2">
    <source>
        <dbReference type="ARBA" id="ARBA00022491"/>
    </source>
</evidence>
<evidence type="ECO:0000256" key="5">
    <source>
        <dbReference type="ARBA" id="ARBA00023242"/>
    </source>
</evidence>
<feature type="compositionally biased region" description="Low complexity" evidence="6">
    <location>
        <begin position="1"/>
        <end position="11"/>
    </location>
</feature>
<dbReference type="GO" id="GO:0005737">
    <property type="term" value="C:cytoplasm"/>
    <property type="evidence" value="ECO:0007669"/>
    <property type="project" value="InterPro"/>
</dbReference>
<dbReference type="InterPro" id="IPR036638">
    <property type="entry name" value="HLH_DNA-bd_sf"/>
</dbReference>
<evidence type="ECO:0000313" key="8">
    <source>
        <dbReference type="Ensembl" id="ENSGMOP00000068304.1"/>
    </source>
</evidence>
<evidence type="ECO:0000313" key="9">
    <source>
        <dbReference type="Proteomes" id="UP000694546"/>
    </source>
</evidence>
<dbReference type="GO" id="GO:0005634">
    <property type="term" value="C:nucleus"/>
    <property type="evidence" value="ECO:0007669"/>
    <property type="project" value="UniProtKB-SubCell"/>
</dbReference>
<name>A0A8C5D6P6_GADMO</name>
<dbReference type="GO" id="GO:0046983">
    <property type="term" value="F:protein dimerization activity"/>
    <property type="evidence" value="ECO:0007669"/>
    <property type="project" value="InterPro"/>
</dbReference>
<dbReference type="CDD" id="cd19684">
    <property type="entry name" value="bHLH_dnHLH_ID"/>
    <property type="match status" value="1"/>
</dbReference>
<evidence type="ECO:0000256" key="3">
    <source>
        <dbReference type="ARBA" id="ARBA00023015"/>
    </source>
</evidence>
<evidence type="ECO:0000256" key="6">
    <source>
        <dbReference type="SAM" id="MobiDB-lite"/>
    </source>
</evidence>
<dbReference type="GO" id="GO:0030154">
    <property type="term" value="P:cell differentiation"/>
    <property type="evidence" value="ECO:0007669"/>
    <property type="project" value="TreeGrafter"/>
</dbReference>
<reference evidence="8" key="2">
    <citation type="submission" date="2025-09" db="UniProtKB">
        <authorList>
            <consortium name="Ensembl"/>
        </authorList>
    </citation>
    <scope>IDENTIFICATION</scope>
</reference>
<comment type="subcellular location">
    <subcellularLocation>
        <location evidence="1">Nucleus</location>
    </subcellularLocation>
</comment>
<dbReference type="PANTHER" id="PTHR11723:SF17">
    <property type="entry name" value="PROTEIN EXTRA-MACROCHAETAE"/>
    <property type="match status" value="1"/>
</dbReference>
<dbReference type="InterPro" id="IPR011598">
    <property type="entry name" value="bHLH_dom"/>
</dbReference>
<evidence type="ECO:0000256" key="1">
    <source>
        <dbReference type="ARBA" id="ARBA00004123"/>
    </source>
</evidence>
<keyword evidence="2" id="KW-0678">Repressor</keyword>
<evidence type="ECO:0000259" key="7">
    <source>
        <dbReference type="PROSITE" id="PS50888"/>
    </source>
</evidence>
<dbReference type="InterPro" id="IPR026052">
    <property type="entry name" value="DNA-bd_prot-inh"/>
</dbReference>
<proteinExistence type="predicted"/>
<dbReference type="SUPFAM" id="SSF47459">
    <property type="entry name" value="HLH, helix-loop-helix DNA-binding domain"/>
    <property type="match status" value="1"/>
</dbReference>
<dbReference type="Gene3D" id="4.10.280.10">
    <property type="entry name" value="Helix-loop-helix DNA-binding domain"/>
    <property type="match status" value="1"/>
</dbReference>
<dbReference type="AlphaFoldDB" id="A0A8C5D6P6"/>
<sequence>MKAVSPLRSRPGSGGLLPGRRTRGKSPVLPEEGLSDMERCYRLLRAMVPGLRPDRSLSRVDLLQHVIDYILDLQTALEPGPTAGSPQTQNLRDQEDPPWTRRFLLVLGAAYYAREMRTAALCAGVWPA</sequence>
<dbReference type="GO" id="GO:0032922">
    <property type="term" value="P:circadian regulation of gene expression"/>
    <property type="evidence" value="ECO:0007669"/>
    <property type="project" value="TreeGrafter"/>
</dbReference>
<reference evidence="8" key="1">
    <citation type="submission" date="2025-08" db="UniProtKB">
        <authorList>
            <consortium name="Ensembl"/>
        </authorList>
    </citation>
    <scope>IDENTIFICATION</scope>
</reference>
<protein>
    <recommendedName>
        <fullName evidence="7">BHLH domain-containing protein</fullName>
    </recommendedName>
</protein>
<dbReference type="PANTHER" id="PTHR11723">
    <property type="entry name" value="DNA-BINDING PROTEIN INHIBITOR"/>
    <property type="match status" value="1"/>
</dbReference>